<sequence>MLLLGGGEAKGGEGGRGGAGSLEILLVGAQPNGTRTLSPVIGRGRLRGGGGGGWRGAARPRCLTALAALSQVHTANNLLLLHLGVVDVCVGAVLGALLLCGGGAGPDLPLELPRAAPGRACTLPGFLLSLLHPLALWTLCGLHTDRYYAISTPLHYGAKVSTRKVMWGLAVAWLGSLLLSLLALLPACGAAPAASAAPAAPADAPSAAELSVSWPAAHWAPWSPWGPVMHAGIYTAATLLLPATIVLVCNLKVLMIARHHRHRIASAIFEVTLSAQVTITHQRNPFAQLEQGLQGPPAAAAAGLGQGISPGAAAAVAAAAAAKFRSRSALCPVLQLLGSLVLLYFPYYGLVLWDALAASKAVPEPYHHYATLAVCLITCSPPVNGLLYGVKNKMLRKTIQNYWRKQMSKSEVNQEIQARTPSTCGSRRPSLTPAGAAVMVGGGAAGGGGSTLQRRLSEIVLEPLRSSVSVGSASPRGSKFQRIASDLVWRPRHWLLGRSLNSIEQHALDLHRSRSMKDGWHHSSNTLQIPSLTSNGDLASGGGNGAHPWPGAAAAAAAARGGSAASLGGGAPSAGVGGSLFVQRVLGHCHQHHLGPRHSPSLLLASVSRRSPRILITRAFSEESDSAPPATPATPIQHSTSASALVTESHGGHGGHGGHIRQWRRIRYRDQDEEAADPLNGPLSDDSSTPSEHINGHFPSTLFPCSDAEGDGDGEEQALLFSPLGTGTATCSPASSPEPPHVDL</sequence>
<evidence type="ECO:0000256" key="4">
    <source>
        <dbReference type="ARBA" id="ARBA00022692"/>
    </source>
</evidence>
<feature type="domain" description="G-protein coupled receptors family 1 profile" evidence="12">
    <location>
        <begin position="58"/>
        <end position="388"/>
    </location>
</feature>
<feature type="region of interest" description="Disordered" evidence="10">
    <location>
        <begin position="619"/>
        <end position="744"/>
    </location>
</feature>
<dbReference type="PRINTS" id="PR00237">
    <property type="entry name" value="GPCRRHODOPSN"/>
</dbReference>
<dbReference type="Gene3D" id="1.20.1070.10">
    <property type="entry name" value="Rhodopsin 7-helix transmembrane proteins"/>
    <property type="match status" value="1"/>
</dbReference>
<feature type="compositionally biased region" description="Polar residues" evidence="10">
    <location>
        <begin position="636"/>
        <end position="646"/>
    </location>
</feature>
<feature type="transmembrane region" description="Helical" evidence="11">
    <location>
        <begin position="165"/>
        <end position="185"/>
    </location>
</feature>
<dbReference type="CDD" id="cd00637">
    <property type="entry name" value="7tm_classA_rhodopsin-like"/>
    <property type="match status" value="1"/>
</dbReference>
<proteinExistence type="inferred from homology"/>
<accession>A0AAV7Y2P4</accession>
<keyword evidence="4 11" id="KW-0812">Transmembrane</keyword>
<dbReference type="PANTHER" id="PTHR24249:SF406">
    <property type="entry name" value="G-PROTEIN COUPLED RECEPTORS FAMILY 1 PROFILE DOMAIN-CONTAINING PROTEIN"/>
    <property type="match status" value="1"/>
</dbReference>
<evidence type="ECO:0000256" key="3">
    <source>
        <dbReference type="ARBA" id="ARBA00022475"/>
    </source>
</evidence>
<reference evidence="13" key="1">
    <citation type="submission" date="2022-12" db="EMBL/GenBank/DDBJ databases">
        <title>Chromosome-level genome assembly of the bean flower thrips Megalurothrips usitatus.</title>
        <authorList>
            <person name="Ma L."/>
            <person name="Liu Q."/>
            <person name="Li H."/>
            <person name="Cai W."/>
        </authorList>
    </citation>
    <scope>NUCLEOTIDE SEQUENCE</scope>
    <source>
        <strain evidence="13">Cailab_2022a</strain>
    </source>
</reference>
<dbReference type="InterPro" id="IPR050569">
    <property type="entry name" value="TAAR"/>
</dbReference>
<feature type="transmembrane region" description="Helical" evidence="11">
    <location>
        <begin position="79"/>
        <end position="105"/>
    </location>
</feature>
<comment type="caution">
    <text evidence="13">The sequence shown here is derived from an EMBL/GenBank/DDBJ whole genome shotgun (WGS) entry which is preliminary data.</text>
</comment>
<keyword evidence="5 11" id="KW-1133">Transmembrane helix</keyword>
<dbReference type="GO" id="GO:0005886">
    <property type="term" value="C:plasma membrane"/>
    <property type="evidence" value="ECO:0007669"/>
    <property type="project" value="UniProtKB-SubCell"/>
</dbReference>
<keyword evidence="14" id="KW-1185">Reference proteome</keyword>
<keyword evidence="7 11" id="KW-0472">Membrane</keyword>
<keyword evidence="8" id="KW-0675">Receptor</keyword>
<evidence type="ECO:0000256" key="1">
    <source>
        <dbReference type="ARBA" id="ARBA00004651"/>
    </source>
</evidence>
<dbReference type="InterPro" id="IPR017452">
    <property type="entry name" value="GPCR_Rhodpsn_7TM"/>
</dbReference>
<dbReference type="AlphaFoldDB" id="A0AAV7Y2P4"/>
<feature type="transmembrane region" description="Helical" evidence="11">
    <location>
        <begin position="231"/>
        <end position="254"/>
    </location>
</feature>
<name>A0AAV7Y2P4_9NEOP</name>
<dbReference type="GO" id="GO:0004930">
    <property type="term" value="F:G protein-coupled receptor activity"/>
    <property type="evidence" value="ECO:0007669"/>
    <property type="project" value="UniProtKB-KW"/>
</dbReference>
<evidence type="ECO:0000259" key="12">
    <source>
        <dbReference type="PROSITE" id="PS50262"/>
    </source>
</evidence>
<evidence type="ECO:0000256" key="9">
    <source>
        <dbReference type="ARBA" id="ARBA00023224"/>
    </source>
</evidence>
<feature type="transmembrane region" description="Helical" evidence="11">
    <location>
        <begin position="369"/>
        <end position="390"/>
    </location>
</feature>
<evidence type="ECO:0000256" key="8">
    <source>
        <dbReference type="ARBA" id="ARBA00023170"/>
    </source>
</evidence>
<dbReference type="Proteomes" id="UP001075354">
    <property type="component" value="Chromosome 1"/>
</dbReference>
<evidence type="ECO:0000256" key="7">
    <source>
        <dbReference type="ARBA" id="ARBA00023136"/>
    </source>
</evidence>
<feature type="compositionally biased region" description="Polar residues" evidence="10">
    <location>
        <begin position="522"/>
        <end position="537"/>
    </location>
</feature>
<feature type="transmembrane region" description="Helical" evidence="11">
    <location>
        <begin position="329"/>
        <end position="349"/>
    </location>
</feature>
<evidence type="ECO:0000256" key="6">
    <source>
        <dbReference type="ARBA" id="ARBA00023040"/>
    </source>
</evidence>
<dbReference type="Pfam" id="PF00001">
    <property type="entry name" value="7tm_1"/>
    <property type="match status" value="1"/>
</dbReference>
<keyword evidence="3" id="KW-1003">Cell membrane</keyword>
<evidence type="ECO:0000313" key="14">
    <source>
        <dbReference type="Proteomes" id="UP001075354"/>
    </source>
</evidence>
<feature type="region of interest" description="Disordered" evidence="10">
    <location>
        <begin position="518"/>
        <end position="546"/>
    </location>
</feature>
<feature type="transmembrane region" description="Helical" evidence="11">
    <location>
        <begin position="125"/>
        <end position="144"/>
    </location>
</feature>
<comment type="similarity">
    <text evidence="2">Belongs to the G-protein coupled receptor 1 family.</text>
</comment>
<feature type="compositionally biased region" description="Basic residues" evidence="10">
    <location>
        <begin position="656"/>
        <end position="667"/>
    </location>
</feature>
<evidence type="ECO:0000256" key="10">
    <source>
        <dbReference type="SAM" id="MobiDB-lite"/>
    </source>
</evidence>
<evidence type="ECO:0000256" key="5">
    <source>
        <dbReference type="ARBA" id="ARBA00022989"/>
    </source>
</evidence>
<evidence type="ECO:0000313" key="13">
    <source>
        <dbReference type="EMBL" id="KAJ1531875.1"/>
    </source>
</evidence>
<dbReference type="InterPro" id="IPR000276">
    <property type="entry name" value="GPCR_Rhodpsn"/>
</dbReference>
<comment type="subcellular location">
    <subcellularLocation>
        <location evidence="1">Cell membrane</location>
        <topology evidence="1">Multi-pass membrane protein</topology>
    </subcellularLocation>
</comment>
<dbReference type="PROSITE" id="PS50262">
    <property type="entry name" value="G_PROTEIN_RECEP_F1_2"/>
    <property type="match status" value="1"/>
</dbReference>
<feature type="compositionally biased region" description="Polar residues" evidence="10">
    <location>
        <begin position="725"/>
        <end position="735"/>
    </location>
</feature>
<evidence type="ECO:0000256" key="11">
    <source>
        <dbReference type="SAM" id="Phobius"/>
    </source>
</evidence>
<evidence type="ECO:0000256" key="2">
    <source>
        <dbReference type="ARBA" id="ARBA00010663"/>
    </source>
</evidence>
<gene>
    <name evidence="13" type="ORF">ONE63_000524</name>
</gene>
<keyword evidence="9" id="KW-0807">Transducer</keyword>
<dbReference type="EMBL" id="JAPTSV010000001">
    <property type="protein sequence ID" value="KAJ1531875.1"/>
    <property type="molecule type" value="Genomic_DNA"/>
</dbReference>
<dbReference type="SUPFAM" id="SSF81321">
    <property type="entry name" value="Family A G protein-coupled receptor-like"/>
    <property type="match status" value="1"/>
</dbReference>
<keyword evidence="6" id="KW-0297">G-protein coupled receptor</keyword>
<organism evidence="13 14">
    <name type="scientific">Megalurothrips usitatus</name>
    <name type="common">bean blossom thrips</name>
    <dbReference type="NCBI Taxonomy" id="439358"/>
    <lineage>
        <taxon>Eukaryota</taxon>
        <taxon>Metazoa</taxon>
        <taxon>Ecdysozoa</taxon>
        <taxon>Arthropoda</taxon>
        <taxon>Hexapoda</taxon>
        <taxon>Insecta</taxon>
        <taxon>Pterygota</taxon>
        <taxon>Neoptera</taxon>
        <taxon>Paraneoptera</taxon>
        <taxon>Thysanoptera</taxon>
        <taxon>Terebrantia</taxon>
        <taxon>Thripoidea</taxon>
        <taxon>Thripidae</taxon>
        <taxon>Megalurothrips</taxon>
    </lineage>
</organism>
<protein>
    <recommendedName>
        <fullName evidence="12">G-protein coupled receptors family 1 profile domain-containing protein</fullName>
    </recommendedName>
</protein>
<dbReference type="PANTHER" id="PTHR24249">
    <property type="entry name" value="HISTAMINE RECEPTOR-RELATED G-PROTEIN COUPLED RECEPTOR"/>
    <property type="match status" value="1"/>
</dbReference>